<dbReference type="EMBL" id="JAPHAV010000009">
    <property type="protein sequence ID" value="MCX2698246.1"/>
    <property type="molecule type" value="Genomic_DNA"/>
</dbReference>
<evidence type="ECO:0000313" key="2">
    <source>
        <dbReference type="EMBL" id="MCX2698246.1"/>
    </source>
</evidence>
<keyword evidence="1" id="KW-0472">Membrane</keyword>
<keyword evidence="1" id="KW-1133">Transmembrane helix</keyword>
<accession>A0ABT3QRJ2</accession>
<keyword evidence="3" id="KW-1185">Reference proteome</keyword>
<protein>
    <recommendedName>
        <fullName evidence="4">QacE family quaternary ammonium compound efflux SMR transporter</fullName>
    </recommendedName>
</protein>
<reference evidence="2 3" key="1">
    <citation type="submission" date="2022-11" db="EMBL/GenBank/DDBJ databases">
        <title>Brucella sp. YY2X, whole genome shotgun sequencing project.</title>
        <authorList>
            <person name="Yang Y."/>
        </authorList>
    </citation>
    <scope>NUCLEOTIDE SEQUENCE [LARGE SCALE GENOMIC DNA]</scope>
    <source>
        <strain evidence="2 3">YY2X</strain>
    </source>
</reference>
<feature type="transmembrane region" description="Helical" evidence="1">
    <location>
        <begin position="28"/>
        <end position="46"/>
    </location>
</feature>
<gene>
    <name evidence="2" type="ORF">OPR82_15980</name>
</gene>
<sequence length="102" mass="10786">MVMGFVAGLEAVLMLLWARIGRSKSQISIFFVASVLYAIYLVWLAFLTTRWKIYAASAIGGIGTALFAIGTSVAGYGTVSIMGAMAGLASVAILAKVEYNKN</sequence>
<dbReference type="Proteomes" id="UP001301216">
    <property type="component" value="Unassembled WGS sequence"/>
</dbReference>
<proteinExistence type="predicted"/>
<dbReference type="RefSeq" id="WP_265985929.1">
    <property type="nucleotide sequence ID" value="NZ_JAPHAV010000009.1"/>
</dbReference>
<evidence type="ECO:0008006" key="4">
    <source>
        <dbReference type="Google" id="ProtNLM"/>
    </source>
</evidence>
<evidence type="ECO:0000256" key="1">
    <source>
        <dbReference type="SAM" id="Phobius"/>
    </source>
</evidence>
<organism evidence="2 3">
    <name type="scientific">Ochrobactrum chromiisoli</name>
    <dbReference type="NCBI Taxonomy" id="2993941"/>
    <lineage>
        <taxon>Bacteria</taxon>
        <taxon>Pseudomonadati</taxon>
        <taxon>Pseudomonadota</taxon>
        <taxon>Alphaproteobacteria</taxon>
        <taxon>Hyphomicrobiales</taxon>
        <taxon>Brucellaceae</taxon>
        <taxon>Brucella/Ochrobactrum group</taxon>
        <taxon>Ochrobactrum</taxon>
    </lineage>
</organism>
<feature type="transmembrane region" description="Helical" evidence="1">
    <location>
        <begin position="53"/>
        <end position="70"/>
    </location>
</feature>
<keyword evidence="1" id="KW-0812">Transmembrane</keyword>
<feature type="transmembrane region" description="Helical" evidence="1">
    <location>
        <begin position="76"/>
        <end position="95"/>
    </location>
</feature>
<name>A0ABT3QRJ2_9HYPH</name>
<comment type="caution">
    <text evidence="2">The sequence shown here is derived from an EMBL/GenBank/DDBJ whole genome shotgun (WGS) entry which is preliminary data.</text>
</comment>
<evidence type="ECO:0000313" key="3">
    <source>
        <dbReference type="Proteomes" id="UP001301216"/>
    </source>
</evidence>